<keyword evidence="2" id="KW-0732">Signal</keyword>
<protein>
    <recommendedName>
        <fullName evidence="3">DUF6777 domain-containing protein</fullName>
    </recommendedName>
</protein>
<feature type="compositionally biased region" description="Pro residues" evidence="1">
    <location>
        <begin position="263"/>
        <end position="287"/>
    </location>
</feature>
<feature type="region of interest" description="Disordered" evidence="1">
    <location>
        <begin position="53"/>
        <end position="81"/>
    </location>
</feature>
<name>A0A7W9HBS2_9ACTN</name>
<dbReference type="RefSeq" id="WP_184991602.1">
    <property type="nucleotide sequence ID" value="NZ_JACHNE010000001.1"/>
</dbReference>
<dbReference type="PROSITE" id="PS51257">
    <property type="entry name" value="PROKAR_LIPOPROTEIN"/>
    <property type="match status" value="1"/>
</dbReference>
<feature type="compositionally biased region" description="Pro residues" evidence="1">
    <location>
        <begin position="321"/>
        <end position="337"/>
    </location>
</feature>
<dbReference type="Pfam" id="PF20568">
    <property type="entry name" value="DUF6777"/>
    <property type="match status" value="1"/>
</dbReference>
<evidence type="ECO:0000313" key="5">
    <source>
        <dbReference type="Proteomes" id="UP000590647"/>
    </source>
</evidence>
<feature type="region of interest" description="Disordered" evidence="1">
    <location>
        <begin position="261"/>
        <end position="385"/>
    </location>
</feature>
<evidence type="ECO:0000313" key="4">
    <source>
        <dbReference type="EMBL" id="MBB5799340.1"/>
    </source>
</evidence>
<reference evidence="4 5" key="1">
    <citation type="submission" date="2020-08" db="EMBL/GenBank/DDBJ databases">
        <title>Sequencing the genomes of 1000 actinobacteria strains.</title>
        <authorList>
            <person name="Klenk H.-P."/>
        </authorList>
    </citation>
    <scope>NUCLEOTIDE SEQUENCE [LARGE SCALE GENOMIC DNA]</scope>
    <source>
        <strain evidence="4 5">DSM 40084</strain>
    </source>
</reference>
<evidence type="ECO:0000256" key="2">
    <source>
        <dbReference type="SAM" id="SignalP"/>
    </source>
</evidence>
<proteinExistence type="predicted"/>
<evidence type="ECO:0000256" key="1">
    <source>
        <dbReference type="SAM" id="MobiDB-lite"/>
    </source>
</evidence>
<dbReference type="EMBL" id="JACHNE010000001">
    <property type="protein sequence ID" value="MBB5799340.1"/>
    <property type="molecule type" value="Genomic_DNA"/>
</dbReference>
<evidence type="ECO:0000259" key="3">
    <source>
        <dbReference type="Pfam" id="PF20568"/>
    </source>
</evidence>
<organism evidence="4 5">
    <name type="scientific">Streptomyces caelestis</name>
    <dbReference type="NCBI Taxonomy" id="36816"/>
    <lineage>
        <taxon>Bacteria</taxon>
        <taxon>Bacillati</taxon>
        <taxon>Actinomycetota</taxon>
        <taxon>Actinomycetes</taxon>
        <taxon>Kitasatosporales</taxon>
        <taxon>Streptomycetaceae</taxon>
        <taxon>Streptomyces</taxon>
    </lineage>
</organism>
<sequence length="385" mass="39206">MRTPTGTFVTACALSAALLLSGCGGDSVGGSAGGAAGAVGALFLQPAAAQGPYPFTDSTATTTATPSPTSRTPETARPGDAARVSAGLSGLRTLSGATPGLYGGIERTGSCDATRQIGHLTRDRARTRAFARVAGVSPASVPDHLRGLTPVVLRADTRVTNHGFRAGRAAGYQAVLQAGTAVLVDDRGVPRVRCACGNPLRPPVALRGTPDIEGTPWPGYRPGRVVVVTPAPQVITDFTIVDVTTRTWIERRVGHDVRRDRALPPPVWTTAPPAPAPEPSEPPPLVPREPAVSPDPDSDSASSWDAHSPSDMSPPVTATDAPPPGDTGPLPGEPSPEGPEDPGGPDEVGPDTVPDRPDLPDGAGLIPDDPAADSILGSPTDVFGN</sequence>
<accession>A0A7W9HBS2</accession>
<dbReference type="AlphaFoldDB" id="A0A7W9HBS2"/>
<dbReference type="Proteomes" id="UP000590647">
    <property type="component" value="Unassembled WGS sequence"/>
</dbReference>
<dbReference type="InterPro" id="IPR046704">
    <property type="entry name" value="DUF6777"/>
</dbReference>
<comment type="caution">
    <text evidence="4">The sequence shown here is derived from an EMBL/GenBank/DDBJ whole genome shotgun (WGS) entry which is preliminary data.</text>
</comment>
<feature type="compositionally biased region" description="Low complexity" evidence="1">
    <location>
        <begin position="56"/>
        <end position="76"/>
    </location>
</feature>
<feature type="domain" description="DUF6777" evidence="3">
    <location>
        <begin position="92"/>
        <end position="254"/>
    </location>
</feature>
<feature type="compositionally biased region" description="Low complexity" evidence="1">
    <location>
        <begin position="288"/>
        <end position="311"/>
    </location>
</feature>
<feature type="chain" id="PRO_5038884025" description="DUF6777 domain-containing protein" evidence="2">
    <location>
        <begin position="23"/>
        <end position="385"/>
    </location>
</feature>
<feature type="signal peptide" evidence="2">
    <location>
        <begin position="1"/>
        <end position="22"/>
    </location>
</feature>
<keyword evidence="5" id="KW-1185">Reference proteome</keyword>
<gene>
    <name evidence="4" type="ORF">HDA41_007304</name>
</gene>